<dbReference type="Proteomes" id="UP000805193">
    <property type="component" value="Unassembled WGS sequence"/>
</dbReference>
<evidence type="ECO:0000313" key="1">
    <source>
        <dbReference type="EMBL" id="KAG0444300.1"/>
    </source>
</evidence>
<protein>
    <submittedName>
        <fullName evidence="1">Uncharacterized protein</fullName>
    </submittedName>
</protein>
<accession>A0AC60QZQ3</accession>
<comment type="caution">
    <text evidence="1">The sequence shown here is derived from an EMBL/GenBank/DDBJ whole genome shotgun (WGS) entry which is preliminary data.</text>
</comment>
<sequence>MVPICRGLRQGCPLSPLLFMLFLREMEADFEGCGHGFDVSFMLDGRKVSLTLPGLLCADDIVLTASSWPGLQGLLDTCTWHGNRLGLRFSAQKCAVLRWGSLGGRTESEPVTLLGKSIPFVSAYRNLGVRLSTGPDYLAEYEQGVREKALRGQRVLKAKALWSFNRLEVVRGLWKAVTVPGLTFANAVLCPSATTREYLERRQREVGRLALGAHGTTPNEAVQGDVGWSSFEAREAVAKLSFEVRAWGLGQERRVRALSNKYGVSLPLINRLEDTSIGLKELREQVRAVETLRWERRAADKPALQTYISNKKEICKEQFFDNTLGSSLLFEARAGTLRTKRWQVMCGRVEASMMCAICGQEETMEHLVLRCRMLRPLQPSEVTLEQALGFVGQPQEGDMGANDIGGAAGAAAGVWCLERVSDWCVYSV</sequence>
<organism evidence="1 2">
    <name type="scientific">Ixodes persulcatus</name>
    <name type="common">Taiga tick</name>
    <dbReference type="NCBI Taxonomy" id="34615"/>
    <lineage>
        <taxon>Eukaryota</taxon>
        <taxon>Metazoa</taxon>
        <taxon>Ecdysozoa</taxon>
        <taxon>Arthropoda</taxon>
        <taxon>Chelicerata</taxon>
        <taxon>Arachnida</taxon>
        <taxon>Acari</taxon>
        <taxon>Parasitiformes</taxon>
        <taxon>Ixodida</taxon>
        <taxon>Ixodoidea</taxon>
        <taxon>Ixodidae</taxon>
        <taxon>Ixodinae</taxon>
        <taxon>Ixodes</taxon>
    </lineage>
</organism>
<keyword evidence="2" id="KW-1185">Reference proteome</keyword>
<proteinExistence type="predicted"/>
<reference evidence="1 2" key="1">
    <citation type="journal article" date="2020" name="Cell">
        <title>Large-Scale Comparative Analyses of Tick Genomes Elucidate Their Genetic Diversity and Vector Capacities.</title>
        <authorList>
            <consortium name="Tick Genome and Microbiome Consortium (TIGMIC)"/>
            <person name="Jia N."/>
            <person name="Wang J."/>
            <person name="Shi W."/>
            <person name="Du L."/>
            <person name="Sun Y."/>
            <person name="Zhan W."/>
            <person name="Jiang J.F."/>
            <person name="Wang Q."/>
            <person name="Zhang B."/>
            <person name="Ji P."/>
            <person name="Bell-Sakyi L."/>
            <person name="Cui X.M."/>
            <person name="Yuan T.T."/>
            <person name="Jiang B.G."/>
            <person name="Yang W.F."/>
            <person name="Lam T.T."/>
            <person name="Chang Q.C."/>
            <person name="Ding S.J."/>
            <person name="Wang X.J."/>
            <person name="Zhu J.G."/>
            <person name="Ruan X.D."/>
            <person name="Zhao L."/>
            <person name="Wei J.T."/>
            <person name="Ye R.Z."/>
            <person name="Que T.C."/>
            <person name="Du C.H."/>
            <person name="Zhou Y.H."/>
            <person name="Cheng J.X."/>
            <person name="Dai P.F."/>
            <person name="Guo W.B."/>
            <person name="Han X.H."/>
            <person name="Huang E.J."/>
            <person name="Li L.F."/>
            <person name="Wei W."/>
            <person name="Gao Y.C."/>
            <person name="Liu J.Z."/>
            <person name="Shao H.Z."/>
            <person name="Wang X."/>
            <person name="Wang C.C."/>
            <person name="Yang T.C."/>
            <person name="Huo Q.B."/>
            <person name="Li W."/>
            <person name="Chen H.Y."/>
            <person name="Chen S.E."/>
            <person name="Zhou L.G."/>
            <person name="Ni X.B."/>
            <person name="Tian J.H."/>
            <person name="Sheng Y."/>
            <person name="Liu T."/>
            <person name="Pan Y.S."/>
            <person name="Xia L.Y."/>
            <person name="Li J."/>
            <person name="Zhao F."/>
            <person name="Cao W.C."/>
        </authorList>
    </citation>
    <scope>NUCLEOTIDE SEQUENCE [LARGE SCALE GENOMIC DNA]</scope>
    <source>
        <strain evidence="1">Iper-2018</strain>
    </source>
</reference>
<name>A0AC60QZQ3_IXOPE</name>
<gene>
    <name evidence="1" type="ORF">HPB47_013950</name>
</gene>
<evidence type="ECO:0000313" key="2">
    <source>
        <dbReference type="Proteomes" id="UP000805193"/>
    </source>
</evidence>
<dbReference type="EMBL" id="JABSTQ010002214">
    <property type="protein sequence ID" value="KAG0444300.1"/>
    <property type="molecule type" value="Genomic_DNA"/>
</dbReference>